<sequence>MKLSDKIVELRKSNGMSQEELSEKLNVSRQAISRWEMGSALPDTTNILQISKLFGVTTDYLLNDDYKSDNDLPKIKEIKEDNIKQILIYLVILEIMILLMQFMTTYILQNVFFGLLSFIPFIALIGGFEYAYQKGTSEVNKTTALFRKRFYKISTWLGLYFPIRFLITILMSFYHRPYNTLVLECIVLSIYMGVSMFFTLSIEEHYLLKEKIK</sequence>
<keyword evidence="2" id="KW-0812">Transmembrane</keyword>
<dbReference type="PANTHER" id="PTHR46558:SF11">
    <property type="entry name" value="HTH-TYPE TRANSCRIPTIONAL REGULATOR XRE"/>
    <property type="match status" value="1"/>
</dbReference>
<evidence type="ECO:0000256" key="1">
    <source>
        <dbReference type="ARBA" id="ARBA00023125"/>
    </source>
</evidence>
<dbReference type="InterPro" id="IPR001387">
    <property type="entry name" value="Cro/C1-type_HTH"/>
</dbReference>
<organism evidence="4 5">
    <name type="scientific">Clostridium malenominatum</name>
    <dbReference type="NCBI Taxonomy" id="1539"/>
    <lineage>
        <taxon>Bacteria</taxon>
        <taxon>Bacillati</taxon>
        <taxon>Bacillota</taxon>
        <taxon>Clostridia</taxon>
        <taxon>Eubacteriales</taxon>
        <taxon>Clostridiaceae</taxon>
        <taxon>Clostridium</taxon>
    </lineage>
</organism>
<dbReference type="SMART" id="SM00530">
    <property type="entry name" value="HTH_XRE"/>
    <property type="match status" value="1"/>
</dbReference>
<keyword evidence="2" id="KW-0472">Membrane</keyword>
<feature type="transmembrane region" description="Helical" evidence="2">
    <location>
        <begin position="113"/>
        <end position="132"/>
    </location>
</feature>
<dbReference type="InterPro" id="IPR010982">
    <property type="entry name" value="Lambda_DNA-bd_dom_sf"/>
</dbReference>
<dbReference type="RefSeq" id="WP_343765249.1">
    <property type="nucleotide sequence ID" value="NZ_BAAACF010000001.1"/>
</dbReference>
<dbReference type="CDD" id="cd00093">
    <property type="entry name" value="HTH_XRE"/>
    <property type="match status" value="1"/>
</dbReference>
<dbReference type="Proteomes" id="UP001500339">
    <property type="component" value="Unassembled WGS sequence"/>
</dbReference>
<dbReference type="Gene3D" id="1.10.260.40">
    <property type="entry name" value="lambda repressor-like DNA-binding domains"/>
    <property type="match status" value="1"/>
</dbReference>
<proteinExistence type="predicted"/>
<comment type="caution">
    <text evidence="4">The sequence shown here is derived from an EMBL/GenBank/DDBJ whole genome shotgun (WGS) entry which is preliminary data.</text>
</comment>
<feature type="domain" description="HTH cro/C1-type" evidence="3">
    <location>
        <begin position="7"/>
        <end position="61"/>
    </location>
</feature>
<accession>A0ABP3TRF8</accession>
<evidence type="ECO:0000313" key="5">
    <source>
        <dbReference type="Proteomes" id="UP001500339"/>
    </source>
</evidence>
<gene>
    <name evidence="4" type="ORF">GCM10008905_00770</name>
</gene>
<evidence type="ECO:0000256" key="2">
    <source>
        <dbReference type="SAM" id="Phobius"/>
    </source>
</evidence>
<dbReference type="PANTHER" id="PTHR46558">
    <property type="entry name" value="TRACRIPTIONAL REGULATORY PROTEIN-RELATED-RELATED"/>
    <property type="match status" value="1"/>
</dbReference>
<dbReference type="SUPFAM" id="SSF47413">
    <property type="entry name" value="lambda repressor-like DNA-binding domains"/>
    <property type="match status" value="1"/>
</dbReference>
<dbReference type="PROSITE" id="PS50943">
    <property type="entry name" value="HTH_CROC1"/>
    <property type="match status" value="1"/>
</dbReference>
<evidence type="ECO:0000313" key="4">
    <source>
        <dbReference type="EMBL" id="GAA0716395.1"/>
    </source>
</evidence>
<feature type="transmembrane region" description="Helical" evidence="2">
    <location>
        <begin position="153"/>
        <end position="175"/>
    </location>
</feature>
<name>A0ABP3TRF8_9CLOT</name>
<keyword evidence="2" id="KW-1133">Transmembrane helix</keyword>
<reference evidence="5" key="1">
    <citation type="journal article" date="2019" name="Int. J. Syst. Evol. Microbiol.">
        <title>The Global Catalogue of Microorganisms (GCM) 10K type strain sequencing project: providing services to taxonomists for standard genome sequencing and annotation.</title>
        <authorList>
            <consortium name="The Broad Institute Genomics Platform"/>
            <consortium name="The Broad Institute Genome Sequencing Center for Infectious Disease"/>
            <person name="Wu L."/>
            <person name="Ma J."/>
        </authorList>
    </citation>
    <scope>NUCLEOTIDE SEQUENCE [LARGE SCALE GENOMIC DNA]</scope>
    <source>
        <strain evidence="5">JCM 1405</strain>
    </source>
</reference>
<keyword evidence="5" id="KW-1185">Reference proteome</keyword>
<protein>
    <recommendedName>
        <fullName evidence="3">HTH cro/C1-type domain-containing protein</fullName>
    </recommendedName>
</protein>
<evidence type="ECO:0000259" key="3">
    <source>
        <dbReference type="PROSITE" id="PS50943"/>
    </source>
</evidence>
<feature type="transmembrane region" description="Helical" evidence="2">
    <location>
        <begin position="181"/>
        <end position="202"/>
    </location>
</feature>
<dbReference type="Pfam" id="PF01381">
    <property type="entry name" value="HTH_3"/>
    <property type="match status" value="1"/>
</dbReference>
<keyword evidence="1" id="KW-0238">DNA-binding</keyword>
<feature type="transmembrane region" description="Helical" evidence="2">
    <location>
        <begin position="86"/>
        <end position="107"/>
    </location>
</feature>
<dbReference type="EMBL" id="BAAACF010000001">
    <property type="protein sequence ID" value="GAA0716395.1"/>
    <property type="molecule type" value="Genomic_DNA"/>
</dbReference>